<dbReference type="CDD" id="cd05262">
    <property type="entry name" value="SDR_a7"/>
    <property type="match status" value="1"/>
</dbReference>
<dbReference type="InterPro" id="IPR001509">
    <property type="entry name" value="Epimerase_deHydtase"/>
</dbReference>
<proteinExistence type="predicted"/>
<dbReference type="EMBL" id="JAHWZX010000002">
    <property type="protein sequence ID" value="MBW4329790.1"/>
    <property type="molecule type" value="Genomic_DNA"/>
</dbReference>
<gene>
    <name evidence="2" type="ORF">KY084_02735</name>
</gene>
<accession>A0ABS6XK28</accession>
<dbReference type="PANTHER" id="PTHR48079:SF6">
    <property type="entry name" value="NAD(P)-BINDING DOMAIN-CONTAINING PROTEIN-RELATED"/>
    <property type="match status" value="1"/>
</dbReference>
<dbReference type="RefSeq" id="WP_219236902.1">
    <property type="nucleotide sequence ID" value="NZ_JAHWZX010000002.1"/>
</dbReference>
<dbReference type="Proteomes" id="UP001197214">
    <property type="component" value="Unassembled WGS sequence"/>
</dbReference>
<dbReference type="PANTHER" id="PTHR48079">
    <property type="entry name" value="PROTEIN YEEZ"/>
    <property type="match status" value="1"/>
</dbReference>
<comment type="caution">
    <text evidence="2">The sequence shown here is derived from an EMBL/GenBank/DDBJ whole genome shotgun (WGS) entry which is preliminary data.</text>
</comment>
<sequence length="300" mass="31856">MRVFVTGATGFIGSRIVPELIAGGHEVIGMTRSDAGERSLAQAGATAHRATLEDPESVMAGVEKADAVIHTAFDHDFSNFVENCEKDRRVIAAMGSVLKGSDRPLMITSGTGMGDSGDGRPASEDICNTTHPNPRVASEIAAQALLDDGVHILVMRLPQVHDTVRQGLITPYIQISREKGSVAYVGEGANRWPAAHVSDVAKLYALSFNKGAPGTRYHAVAEEGITARAIAQVVGAGLNLPVVSLSQDEAQAHFGWFAMFASLDMPASSAITRERIDWQPTGPDLLTDLKNMDYQAAAGH</sequence>
<dbReference type="InterPro" id="IPR051783">
    <property type="entry name" value="NAD(P)-dependent_oxidoreduct"/>
</dbReference>
<evidence type="ECO:0000313" key="2">
    <source>
        <dbReference type="EMBL" id="MBW4329790.1"/>
    </source>
</evidence>
<keyword evidence="3" id="KW-1185">Reference proteome</keyword>
<evidence type="ECO:0000313" key="3">
    <source>
        <dbReference type="Proteomes" id="UP001197214"/>
    </source>
</evidence>
<feature type="domain" description="NAD-dependent epimerase/dehydratase" evidence="1">
    <location>
        <begin position="3"/>
        <end position="216"/>
    </location>
</feature>
<dbReference type="Pfam" id="PF01370">
    <property type="entry name" value="Epimerase"/>
    <property type="match status" value="1"/>
</dbReference>
<reference evidence="2 3" key="1">
    <citation type="submission" date="2021-07" db="EMBL/GenBank/DDBJ databases">
        <title>Stakelama flava sp. nov., a novel endophytic bacterium isolated from branch of Kandelia candel.</title>
        <authorList>
            <person name="Tuo L."/>
        </authorList>
    </citation>
    <scope>NUCLEOTIDE SEQUENCE [LARGE SCALE GENOMIC DNA]</scope>
    <source>
        <strain evidence="2 3">CBK3Z-3</strain>
    </source>
</reference>
<protein>
    <submittedName>
        <fullName evidence="2">SDR family oxidoreductase</fullName>
    </submittedName>
</protein>
<name>A0ABS6XK28_9SPHN</name>
<organism evidence="2 3">
    <name type="scientific">Stakelama flava</name>
    <dbReference type="NCBI Taxonomy" id="2860338"/>
    <lineage>
        <taxon>Bacteria</taxon>
        <taxon>Pseudomonadati</taxon>
        <taxon>Pseudomonadota</taxon>
        <taxon>Alphaproteobacteria</taxon>
        <taxon>Sphingomonadales</taxon>
        <taxon>Sphingomonadaceae</taxon>
        <taxon>Stakelama</taxon>
    </lineage>
</organism>
<evidence type="ECO:0000259" key="1">
    <source>
        <dbReference type="Pfam" id="PF01370"/>
    </source>
</evidence>